<gene>
    <name evidence="6" type="ORF">CDG68_09735</name>
    <name evidence="7" type="ORF">EXU28_14780</name>
</gene>
<evidence type="ECO:0000256" key="4">
    <source>
        <dbReference type="ARBA" id="ARBA00023163"/>
    </source>
</evidence>
<dbReference type="Gene3D" id="1.10.10.10">
    <property type="entry name" value="Winged helix-like DNA-binding domain superfamily/Winged helix DNA-binding domain"/>
    <property type="match status" value="1"/>
</dbReference>
<dbReference type="Proteomes" id="UP000293863">
    <property type="component" value="Unassembled WGS sequence"/>
</dbReference>
<dbReference type="Proteomes" id="UP000279962">
    <property type="component" value="Chromosome"/>
</dbReference>
<dbReference type="InterPro" id="IPR058163">
    <property type="entry name" value="LysR-type_TF_proteobact-type"/>
</dbReference>
<evidence type="ECO:0000313" key="6">
    <source>
        <dbReference type="EMBL" id="AYO53897.1"/>
    </source>
</evidence>
<organism evidence="6 8">
    <name type="scientific">Acinetobacter wuhouensis</name>
    <dbReference type="NCBI Taxonomy" id="1879050"/>
    <lineage>
        <taxon>Bacteria</taxon>
        <taxon>Pseudomonadati</taxon>
        <taxon>Pseudomonadota</taxon>
        <taxon>Gammaproteobacteria</taxon>
        <taxon>Moraxellales</taxon>
        <taxon>Moraxellaceae</taxon>
        <taxon>Acinetobacter</taxon>
    </lineage>
</organism>
<dbReference type="InterPro" id="IPR036388">
    <property type="entry name" value="WH-like_DNA-bd_sf"/>
</dbReference>
<dbReference type="PANTHER" id="PTHR30537">
    <property type="entry name" value="HTH-TYPE TRANSCRIPTIONAL REGULATOR"/>
    <property type="match status" value="1"/>
</dbReference>
<evidence type="ECO:0000256" key="3">
    <source>
        <dbReference type="ARBA" id="ARBA00023125"/>
    </source>
</evidence>
<keyword evidence="2" id="KW-0805">Transcription regulation</keyword>
<dbReference type="PANTHER" id="PTHR30537:SF26">
    <property type="entry name" value="GLYCINE CLEAVAGE SYSTEM TRANSCRIPTIONAL ACTIVATOR"/>
    <property type="match status" value="1"/>
</dbReference>
<evidence type="ECO:0000313" key="9">
    <source>
        <dbReference type="Proteomes" id="UP000293863"/>
    </source>
</evidence>
<evidence type="ECO:0000256" key="2">
    <source>
        <dbReference type="ARBA" id="ARBA00023015"/>
    </source>
</evidence>
<evidence type="ECO:0000313" key="8">
    <source>
        <dbReference type="Proteomes" id="UP000279962"/>
    </source>
</evidence>
<dbReference type="InterPro" id="IPR000847">
    <property type="entry name" value="LysR_HTH_N"/>
</dbReference>
<accession>A0A3G2T269</accession>
<dbReference type="AlphaFoldDB" id="A0A3G2T269"/>
<keyword evidence="4" id="KW-0804">Transcription</keyword>
<keyword evidence="9" id="KW-1185">Reference proteome</keyword>
<dbReference type="GO" id="GO:0043565">
    <property type="term" value="F:sequence-specific DNA binding"/>
    <property type="evidence" value="ECO:0007669"/>
    <property type="project" value="TreeGrafter"/>
</dbReference>
<keyword evidence="3" id="KW-0238">DNA-binding</keyword>
<dbReference type="EMBL" id="SGSQ01000024">
    <property type="protein sequence ID" value="RZG44429.1"/>
    <property type="molecule type" value="Genomic_DNA"/>
</dbReference>
<dbReference type="Pfam" id="PF03466">
    <property type="entry name" value="LysR_substrate"/>
    <property type="match status" value="1"/>
</dbReference>
<dbReference type="PROSITE" id="PS50931">
    <property type="entry name" value="HTH_LYSR"/>
    <property type="match status" value="1"/>
</dbReference>
<reference evidence="7 9" key="2">
    <citation type="submission" date="2019-02" db="EMBL/GenBank/DDBJ databases">
        <title>The Batch Genome Submission of Acinetobacter spp. strains.</title>
        <authorList>
            <person name="Qin J."/>
            <person name="Hu Y."/>
            <person name="Ye H."/>
            <person name="Wei L."/>
            <person name="Feng Y."/>
            <person name="Zong Z."/>
        </authorList>
    </citation>
    <scope>NUCLEOTIDE SEQUENCE [LARGE SCALE GENOMIC DNA]</scope>
    <source>
        <strain evidence="7 9">WCHAW060049</strain>
    </source>
</reference>
<dbReference type="GO" id="GO:0003700">
    <property type="term" value="F:DNA-binding transcription factor activity"/>
    <property type="evidence" value="ECO:0007669"/>
    <property type="project" value="InterPro"/>
</dbReference>
<evidence type="ECO:0000259" key="5">
    <source>
        <dbReference type="PROSITE" id="PS50931"/>
    </source>
</evidence>
<dbReference type="FunFam" id="1.10.10.10:FF:000001">
    <property type="entry name" value="LysR family transcriptional regulator"/>
    <property type="match status" value="1"/>
</dbReference>
<dbReference type="EMBL" id="CP033133">
    <property type="protein sequence ID" value="AYO53897.1"/>
    <property type="molecule type" value="Genomic_DNA"/>
</dbReference>
<proteinExistence type="inferred from homology"/>
<reference evidence="6 8" key="1">
    <citation type="submission" date="2018-10" db="EMBL/GenBank/DDBJ databases">
        <title>The complete genome of Acinetobacter wuhouensis strain WCHAW010062.</title>
        <authorList>
            <person name="Hu Y."/>
            <person name="Long H."/>
            <person name="Feng Y."/>
            <person name="Zong Z."/>
        </authorList>
    </citation>
    <scope>NUCLEOTIDE SEQUENCE [LARGE SCALE GENOMIC DNA]</scope>
    <source>
        <strain evidence="6 8">WCHAW010062</strain>
    </source>
</reference>
<dbReference type="InterPro" id="IPR005119">
    <property type="entry name" value="LysR_subst-bd"/>
</dbReference>
<dbReference type="PRINTS" id="PR00039">
    <property type="entry name" value="HTHLYSR"/>
</dbReference>
<sequence>MDLHYSLEQLLAFQYVAESLSFKKAAERLHLTPTALSHRIKKLENQLNLKLFERKTRKIELTAEGEFLFKHVQTGFEHIQKALLQLNQNQQRLFTITTTPPYASEWLIPYLPELQALYPDVMFRVHASYDPVNMQSGQYDLAIRYGQGGYQELDVELLAEDQYVAVSHPSIESENIDWNRVPLIHFSWGDEYCPKRINWQKWYSQQNMQIHVGQRQVFYNEENHAIRAVLAGQGIALLSKVAIAHYLQMGMLKVVSKHYVEALNYYLLSSLKQDEVIVGTKKWCREKLEGTYKVI</sequence>
<evidence type="ECO:0000256" key="1">
    <source>
        <dbReference type="ARBA" id="ARBA00009437"/>
    </source>
</evidence>
<comment type="similarity">
    <text evidence="1">Belongs to the LysR transcriptional regulatory family.</text>
</comment>
<dbReference type="GO" id="GO:0006351">
    <property type="term" value="P:DNA-templated transcription"/>
    <property type="evidence" value="ECO:0007669"/>
    <property type="project" value="TreeGrafter"/>
</dbReference>
<protein>
    <submittedName>
        <fullName evidence="6">LysR family transcriptional regulator</fullName>
    </submittedName>
</protein>
<dbReference type="SUPFAM" id="SSF46785">
    <property type="entry name" value="Winged helix' DNA-binding domain"/>
    <property type="match status" value="1"/>
</dbReference>
<feature type="domain" description="HTH lysR-type" evidence="5">
    <location>
        <begin position="1"/>
        <end position="62"/>
    </location>
</feature>
<dbReference type="InterPro" id="IPR036390">
    <property type="entry name" value="WH_DNA-bd_sf"/>
</dbReference>
<dbReference type="SUPFAM" id="SSF53850">
    <property type="entry name" value="Periplasmic binding protein-like II"/>
    <property type="match status" value="1"/>
</dbReference>
<dbReference type="Gene3D" id="3.40.190.10">
    <property type="entry name" value="Periplasmic binding protein-like II"/>
    <property type="match status" value="2"/>
</dbReference>
<evidence type="ECO:0000313" key="7">
    <source>
        <dbReference type="EMBL" id="RZG44429.1"/>
    </source>
</evidence>
<name>A0A3G2T269_9GAMM</name>
<dbReference type="Pfam" id="PF00126">
    <property type="entry name" value="HTH_1"/>
    <property type="match status" value="1"/>
</dbReference>